<dbReference type="EMBL" id="SNTY01000085">
    <property type="protein sequence ID" value="TEU23367.1"/>
    <property type="molecule type" value="Genomic_DNA"/>
</dbReference>
<dbReference type="RefSeq" id="WP_134245797.1">
    <property type="nucleotide sequence ID" value="NZ_SNTY01000085.1"/>
</dbReference>
<organism evidence="1 2">
    <name type="scientific">Alkanindiges illinoisensis</name>
    <dbReference type="NCBI Taxonomy" id="197183"/>
    <lineage>
        <taxon>Bacteria</taxon>
        <taxon>Pseudomonadati</taxon>
        <taxon>Pseudomonadota</taxon>
        <taxon>Gammaproteobacteria</taxon>
        <taxon>Moraxellales</taxon>
        <taxon>Moraxellaceae</taxon>
        <taxon>Alkanindiges</taxon>
    </lineage>
</organism>
<evidence type="ECO:0000313" key="1">
    <source>
        <dbReference type="EMBL" id="TEU23367.1"/>
    </source>
</evidence>
<keyword evidence="2" id="KW-1185">Reference proteome</keyword>
<comment type="caution">
    <text evidence="1">The sequence shown here is derived from an EMBL/GenBank/DDBJ whole genome shotgun (WGS) entry which is preliminary data.</text>
</comment>
<protein>
    <submittedName>
        <fullName evidence="1">Uncharacterized protein</fullName>
    </submittedName>
</protein>
<sequence>MSVIKPTVGRVVLLTISAGYAIKNHLACSDPSQPLAAQIAYVHNDRLVNLTAWDHNGKQFGVTSVRLLQDDEVAPELTGSSFYCEWMPYQKGQAAKTEAAEELLKTNQAATVTPDPSVRLVLPYGTPIKINGIPLALDHEVMVTTHPANVPLIFQKGDEPVVGSSDLVGASSASAESYYTK</sequence>
<dbReference type="OrthoDB" id="7041946at2"/>
<name>A0A4Y7X8U6_9GAMM</name>
<gene>
    <name evidence="1" type="ORF">E2B99_13710</name>
</gene>
<evidence type="ECO:0000313" key="2">
    <source>
        <dbReference type="Proteomes" id="UP000297834"/>
    </source>
</evidence>
<dbReference type="Proteomes" id="UP000297834">
    <property type="component" value="Unassembled WGS sequence"/>
</dbReference>
<proteinExistence type="predicted"/>
<reference evidence="1 2" key="1">
    <citation type="submission" date="2019-03" db="EMBL/GenBank/DDBJ databases">
        <title>Alkanindiges illinoisensis: a potential pathogenic isolated from ascites of a gastric cancer patient with abdominal metastasis.</title>
        <authorList>
            <person name="Hu X."/>
            <person name="Yang B."/>
            <person name="Yan X."/>
            <person name="Lin L."/>
            <person name="Zhao H."/>
            <person name="Zhou F."/>
            <person name="Su B."/>
            <person name="Chen J."/>
            <person name="Rui Y."/>
            <person name="Wang Q."/>
            <person name="Zheng L."/>
        </authorList>
    </citation>
    <scope>NUCLEOTIDE SEQUENCE [LARGE SCALE GENOMIC DNA]</scope>
    <source>
        <strain evidence="1 2">NFYY 23406</strain>
    </source>
</reference>
<dbReference type="AlphaFoldDB" id="A0A4Y7X8U6"/>
<accession>A0A4Y7X8U6</accession>